<dbReference type="GO" id="GO:0008270">
    <property type="term" value="F:zinc ion binding"/>
    <property type="evidence" value="ECO:0007669"/>
    <property type="project" value="UniProtKB-KW"/>
</dbReference>
<dbReference type="SUPFAM" id="SSF57850">
    <property type="entry name" value="RING/U-box"/>
    <property type="match status" value="1"/>
</dbReference>
<dbReference type="GO" id="GO:0061630">
    <property type="term" value="F:ubiquitin protein ligase activity"/>
    <property type="evidence" value="ECO:0007669"/>
    <property type="project" value="TreeGrafter"/>
</dbReference>
<reference evidence="4 5" key="2">
    <citation type="submission" date="2016-05" db="EMBL/GenBank/DDBJ databases">
        <title>Lineage-specific infection strategies underlie the spectrum of fungal disease in amphibians.</title>
        <authorList>
            <person name="Cuomo C.A."/>
            <person name="Farrer R.A."/>
            <person name="James T."/>
            <person name="Longcore J."/>
            <person name="Birren B."/>
        </authorList>
    </citation>
    <scope>NUCLEOTIDE SEQUENCE [LARGE SCALE GENOMIC DNA]</scope>
    <source>
        <strain evidence="4 5">JEL423</strain>
    </source>
</reference>
<dbReference type="OrthoDB" id="6270329at2759"/>
<dbReference type="VEuPathDB" id="FungiDB:BDEG_25401"/>
<feature type="region of interest" description="Disordered" evidence="2">
    <location>
        <begin position="143"/>
        <end position="173"/>
    </location>
</feature>
<reference evidence="4 5" key="1">
    <citation type="submission" date="2006-10" db="EMBL/GenBank/DDBJ databases">
        <title>The Genome Sequence of Batrachochytrium dendrobatidis JEL423.</title>
        <authorList>
            <consortium name="The Broad Institute Genome Sequencing Platform"/>
            <person name="Birren B."/>
            <person name="Lander E."/>
            <person name="Galagan J."/>
            <person name="Cuomo C."/>
            <person name="Devon K."/>
            <person name="Jaffe D."/>
            <person name="Butler J."/>
            <person name="Alvarez P."/>
            <person name="Gnerre S."/>
            <person name="Grabherr M."/>
            <person name="Kleber M."/>
            <person name="Mauceli E."/>
            <person name="Brockman W."/>
            <person name="Young S."/>
            <person name="LaButti K."/>
            <person name="Sykes S."/>
            <person name="DeCaprio D."/>
            <person name="Crawford M."/>
            <person name="Koehrsen M."/>
            <person name="Engels R."/>
            <person name="Montgomery P."/>
            <person name="Pearson M."/>
            <person name="Howarth C."/>
            <person name="Larson L."/>
            <person name="White J."/>
            <person name="O'Leary S."/>
            <person name="Kodira C."/>
            <person name="Zeng Q."/>
            <person name="Yandava C."/>
            <person name="Alvarado L."/>
            <person name="Longcore J."/>
            <person name="James T."/>
        </authorList>
    </citation>
    <scope>NUCLEOTIDE SEQUENCE [LARGE SCALE GENOMIC DNA]</scope>
    <source>
        <strain evidence="4 5">JEL423</strain>
    </source>
</reference>
<dbReference type="InterPro" id="IPR001841">
    <property type="entry name" value="Znf_RING"/>
</dbReference>
<dbReference type="STRING" id="403673.A0A177WQE2"/>
<evidence type="ECO:0000313" key="4">
    <source>
        <dbReference type="EMBL" id="OAJ41865.1"/>
    </source>
</evidence>
<dbReference type="EMBL" id="DS022306">
    <property type="protein sequence ID" value="OAJ41865.1"/>
    <property type="molecule type" value="Genomic_DNA"/>
</dbReference>
<gene>
    <name evidence="4" type="ORF">BDEG_25401</name>
</gene>
<keyword evidence="1" id="KW-0863">Zinc-finger</keyword>
<evidence type="ECO:0000256" key="1">
    <source>
        <dbReference type="PROSITE-ProRule" id="PRU00175"/>
    </source>
</evidence>
<feature type="domain" description="RING-type" evidence="3">
    <location>
        <begin position="385"/>
        <end position="424"/>
    </location>
</feature>
<dbReference type="PROSITE" id="PS50089">
    <property type="entry name" value="ZF_RING_2"/>
    <property type="match status" value="1"/>
</dbReference>
<dbReference type="Pfam" id="PF15926">
    <property type="entry name" value="RNF220"/>
    <property type="match status" value="1"/>
</dbReference>
<dbReference type="Gene3D" id="3.30.40.10">
    <property type="entry name" value="Zinc/RING finger domain, C3HC4 (zinc finger)"/>
    <property type="match status" value="1"/>
</dbReference>
<dbReference type="GO" id="GO:0016567">
    <property type="term" value="P:protein ubiquitination"/>
    <property type="evidence" value="ECO:0007669"/>
    <property type="project" value="TreeGrafter"/>
</dbReference>
<dbReference type="PANTHER" id="PTHR13459">
    <property type="entry name" value="E3 UBIQUITIN-PROTEIN LIGASE RNF220 ISOFORM X1"/>
    <property type="match status" value="1"/>
</dbReference>
<dbReference type="Pfam" id="PF13923">
    <property type="entry name" value="zf-C3HC4_2"/>
    <property type="match status" value="1"/>
</dbReference>
<proteinExistence type="predicted"/>
<dbReference type="AlphaFoldDB" id="A0A177WQE2"/>
<evidence type="ECO:0000256" key="2">
    <source>
        <dbReference type="SAM" id="MobiDB-lite"/>
    </source>
</evidence>
<protein>
    <recommendedName>
        <fullName evidence="3">RING-type domain-containing protein</fullName>
    </recommendedName>
</protein>
<keyword evidence="1" id="KW-0479">Metal-binding</keyword>
<dbReference type="eggNOG" id="ENOG502QR1N">
    <property type="taxonomic scope" value="Eukaryota"/>
</dbReference>
<evidence type="ECO:0000313" key="5">
    <source>
        <dbReference type="Proteomes" id="UP000077115"/>
    </source>
</evidence>
<keyword evidence="1" id="KW-0862">Zinc</keyword>
<dbReference type="PANTHER" id="PTHR13459:SF1">
    <property type="entry name" value="E3 UBIQUITIN-PROTEIN LIGASE RNF220 ISOFORM X1"/>
    <property type="match status" value="1"/>
</dbReference>
<dbReference type="InterPro" id="IPR013083">
    <property type="entry name" value="Znf_RING/FYVE/PHD"/>
</dbReference>
<sequence>MELPDNNKSQNSLYQQSQQESVSTTSLPCIPNQAISTHTLQNCASTPILHRQSKPKTIQSTVSPSTKTAKCPICGYLFFEVDLPAHYKLELSTIDNNPYTQDSLASHTERSKRGAAVAAMSKIQDKPKALSLVDENEKNLQRVRVERIKRGTSRGGSLSSNHSNRKRQKGSLHNQQLYNDTYDNHPDESICFICGCLLPRGAALINEHLDRCLVNGTQSESILGSGIPNTNDSLTAVESPSGSKSWLEYSWGGQTRVRATALLEGNFEASGFTVNKKENVDTEEDIDIDEDGTDEFGIPQFNEDDIKPYMDAEVDIDGDGPEPDLLLAEAISASLHAPPVLQPSGSDPVNTMDTGFESNHSKLVIESLKAHIRELELSAIKVPKCLICMDPYIEPLASTVCWHVHCQACWLHTLATKRLCPQCQKITSPNDLRRIYL</sequence>
<accession>A0A177WQE2</accession>
<organism evidence="4 5">
    <name type="scientific">Batrachochytrium dendrobatidis (strain JEL423)</name>
    <dbReference type="NCBI Taxonomy" id="403673"/>
    <lineage>
        <taxon>Eukaryota</taxon>
        <taxon>Fungi</taxon>
        <taxon>Fungi incertae sedis</taxon>
        <taxon>Chytridiomycota</taxon>
        <taxon>Chytridiomycota incertae sedis</taxon>
        <taxon>Chytridiomycetes</taxon>
        <taxon>Rhizophydiales</taxon>
        <taxon>Rhizophydiales incertae sedis</taxon>
        <taxon>Batrachochytrium</taxon>
    </lineage>
</organism>
<name>A0A177WQE2_BATDL</name>
<dbReference type="InterPro" id="IPR052443">
    <property type="entry name" value="E3_ubiq-ligase_RNF220-like"/>
</dbReference>
<dbReference type="InterPro" id="IPR031824">
    <property type="entry name" value="RNF220_mid"/>
</dbReference>
<dbReference type="Proteomes" id="UP000077115">
    <property type="component" value="Unassembled WGS sequence"/>
</dbReference>
<evidence type="ECO:0000259" key="3">
    <source>
        <dbReference type="PROSITE" id="PS50089"/>
    </source>
</evidence>